<evidence type="ECO:0000256" key="6">
    <source>
        <dbReference type="RuleBase" id="RU003651"/>
    </source>
</evidence>
<evidence type="ECO:0000256" key="1">
    <source>
        <dbReference type="ARBA" id="ARBA00004496"/>
    </source>
</evidence>
<dbReference type="Proteomes" id="UP000504606">
    <property type="component" value="Unplaced"/>
</dbReference>
<organism evidence="9 10">
    <name type="scientific">Frankliniella occidentalis</name>
    <name type="common">Western flower thrips</name>
    <name type="synonym">Euthrips occidentalis</name>
    <dbReference type="NCBI Taxonomy" id="133901"/>
    <lineage>
        <taxon>Eukaryota</taxon>
        <taxon>Metazoa</taxon>
        <taxon>Ecdysozoa</taxon>
        <taxon>Arthropoda</taxon>
        <taxon>Hexapoda</taxon>
        <taxon>Insecta</taxon>
        <taxon>Pterygota</taxon>
        <taxon>Neoptera</taxon>
        <taxon>Paraneoptera</taxon>
        <taxon>Thysanoptera</taxon>
        <taxon>Terebrantia</taxon>
        <taxon>Thripoidea</taxon>
        <taxon>Thripidae</taxon>
        <taxon>Frankliniella</taxon>
    </lineage>
</organism>
<dbReference type="GO" id="GO:0005737">
    <property type="term" value="C:cytoplasm"/>
    <property type="evidence" value="ECO:0007669"/>
    <property type="project" value="UniProtKB-SubCell"/>
</dbReference>
<dbReference type="KEGG" id="foc:127751273"/>
<dbReference type="RefSeq" id="XP_052130499.1">
    <property type="nucleotide sequence ID" value="XM_052274539.1"/>
</dbReference>
<dbReference type="Pfam" id="PF00004">
    <property type="entry name" value="AAA"/>
    <property type="match status" value="1"/>
</dbReference>
<evidence type="ECO:0000256" key="2">
    <source>
        <dbReference type="ARBA" id="ARBA00006914"/>
    </source>
</evidence>
<dbReference type="GO" id="GO:0016887">
    <property type="term" value="F:ATP hydrolysis activity"/>
    <property type="evidence" value="ECO:0007669"/>
    <property type="project" value="InterPro"/>
</dbReference>
<evidence type="ECO:0000259" key="8">
    <source>
        <dbReference type="SMART" id="SM00382"/>
    </source>
</evidence>
<feature type="region of interest" description="Disordered" evidence="7">
    <location>
        <begin position="286"/>
        <end position="319"/>
    </location>
</feature>
<feature type="region of interest" description="Disordered" evidence="7">
    <location>
        <begin position="29"/>
        <end position="78"/>
    </location>
</feature>
<gene>
    <name evidence="10" type="primary">LOC127751273</name>
</gene>
<dbReference type="GeneID" id="127751273"/>
<evidence type="ECO:0000313" key="10">
    <source>
        <dbReference type="RefSeq" id="XP_052130499.1"/>
    </source>
</evidence>
<dbReference type="Gene3D" id="3.40.50.300">
    <property type="entry name" value="P-loop containing nucleotide triphosphate hydrolases"/>
    <property type="match status" value="1"/>
</dbReference>
<evidence type="ECO:0000313" key="9">
    <source>
        <dbReference type="Proteomes" id="UP000504606"/>
    </source>
</evidence>
<evidence type="ECO:0000256" key="7">
    <source>
        <dbReference type="SAM" id="MobiDB-lite"/>
    </source>
</evidence>
<dbReference type="InterPro" id="IPR041569">
    <property type="entry name" value="AAA_lid_3"/>
</dbReference>
<dbReference type="GO" id="GO:0005524">
    <property type="term" value="F:ATP binding"/>
    <property type="evidence" value="ECO:0007669"/>
    <property type="project" value="UniProtKB-KW"/>
</dbReference>
<comment type="similarity">
    <text evidence="2 6">Belongs to the AAA ATPase family.</text>
</comment>
<feature type="compositionally biased region" description="Polar residues" evidence="7">
    <location>
        <begin position="44"/>
        <end position="55"/>
    </location>
</feature>
<sequence>MCNVCISFMFQLEKKCKETHDEFVAKLKSKQVTNADNISDEESSALNSSNFSTPQKPEKKRGRPPNSKNKEPPKKEFVRQLKVANAQIEVLKDKLNRQLCSQWLSLRPKGGSQNSKRLEDEIEAMLGDNGSPNNSADEGPYSPSEEDGRSASSKKSAAGLKKEHQYKRIVNNNQIESSPSPKKKQKTVTAGSLSLRGRNKSSPRTTRSRNNASNSRKQGPLDEASDQSSEEEAMQTRSAASAKPPAFCKCYITNEVAEKLKLPCPKILDLIFSLTMPTEVIVLSDVEEEKKNGGPGKSNDDSNTDSSSDTSCEDSDPLNLNPEVVLRMASDFTRGSLDVPSATKIIECLVNLSGQDRVAWEDVCGLHDVKDTIEIDIVLPWKDKANVFTGLRSASRGILMYGPPGSGKTMIGKCIASQLKAKFFNITASSLVTKWAGEAERAVKTLFQVARAVQPSVIFIDEVDALLSIRTEEERHWERRVKTEFLTEMDGCNTKSSDKVIIIGATNLPKSIDPAFLRRFQTRLYVGLPELDDRKKMLQRIMLNTSHSLTQADFNHIANETEGYSGSDLRNLCKWASKNIFRQLSKEATGKRVLPKTIRPVVLEDFLEGLLTVKSTVPQKVLDELKAFHI</sequence>
<protein>
    <submittedName>
        <fullName evidence="10">Spastin homolog</fullName>
    </submittedName>
</protein>
<feature type="compositionally biased region" description="Polar residues" evidence="7">
    <location>
        <begin position="200"/>
        <end position="217"/>
    </location>
</feature>
<keyword evidence="5 6" id="KW-0067">ATP-binding</keyword>
<comment type="subcellular location">
    <subcellularLocation>
        <location evidence="1">Cytoplasm</location>
    </subcellularLocation>
</comment>
<name>A0A9C6XTB6_FRAOC</name>
<feature type="compositionally biased region" description="Polar residues" evidence="7">
    <location>
        <begin position="170"/>
        <end position="180"/>
    </location>
</feature>
<dbReference type="InterPro" id="IPR003960">
    <property type="entry name" value="ATPase_AAA_CS"/>
</dbReference>
<feature type="region of interest" description="Disordered" evidence="7">
    <location>
        <begin position="125"/>
        <end position="240"/>
    </location>
</feature>
<dbReference type="SUPFAM" id="SSF52540">
    <property type="entry name" value="P-loop containing nucleoside triphosphate hydrolases"/>
    <property type="match status" value="1"/>
</dbReference>
<dbReference type="InterPro" id="IPR050304">
    <property type="entry name" value="MT-severing_AAA_ATPase"/>
</dbReference>
<dbReference type="OrthoDB" id="10251136at2759"/>
<proteinExistence type="inferred from homology"/>
<feature type="compositionally biased region" description="Low complexity" evidence="7">
    <location>
        <begin position="150"/>
        <end position="159"/>
    </location>
</feature>
<keyword evidence="4 6" id="KW-0547">Nucleotide-binding</keyword>
<feature type="compositionally biased region" description="Acidic residues" evidence="7">
    <location>
        <begin position="223"/>
        <end position="233"/>
    </location>
</feature>
<feature type="domain" description="AAA+ ATPase" evidence="8">
    <location>
        <begin position="394"/>
        <end position="530"/>
    </location>
</feature>
<dbReference type="PANTHER" id="PTHR23074">
    <property type="entry name" value="AAA DOMAIN-CONTAINING"/>
    <property type="match status" value="1"/>
</dbReference>
<dbReference type="PROSITE" id="PS00674">
    <property type="entry name" value="AAA"/>
    <property type="match status" value="1"/>
</dbReference>
<reference evidence="10" key="1">
    <citation type="submission" date="2025-08" db="UniProtKB">
        <authorList>
            <consortium name="RefSeq"/>
        </authorList>
    </citation>
    <scope>IDENTIFICATION</scope>
    <source>
        <tissue evidence="10">Whole organism</tissue>
    </source>
</reference>
<evidence type="ECO:0000256" key="3">
    <source>
        <dbReference type="ARBA" id="ARBA00022490"/>
    </source>
</evidence>
<dbReference type="PANTHER" id="PTHR23074:SF17">
    <property type="entry name" value="FIDGETIN-LIKE PROTEIN 1"/>
    <property type="match status" value="1"/>
</dbReference>
<dbReference type="AlphaFoldDB" id="A0A9C6XTB6"/>
<keyword evidence="3" id="KW-0963">Cytoplasm</keyword>
<dbReference type="FunFam" id="3.40.50.300:FF:001054">
    <property type="entry name" value="ATPase, AAA family, putative"/>
    <property type="match status" value="1"/>
</dbReference>
<evidence type="ECO:0000256" key="4">
    <source>
        <dbReference type="ARBA" id="ARBA00022741"/>
    </source>
</evidence>
<dbReference type="InterPro" id="IPR027417">
    <property type="entry name" value="P-loop_NTPase"/>
</dbReference>
<dbReference type="Pfam" id="PF17862">
    <property type="entry name" value="AAA_lid_3"/>
    <property type="match status" value="1"/>
</dbReference>
<dbReference type="Gene3D" id="1.10.8.60">
    <property type="match status" value="1"/>
</dbReference>
<feature type="compositionally biased region" description="Basic and acidic residues" evidence="7">
    <location>
        <begin position="68"/>
        <end position="78"/>
    </location>
</feature>
<evidence type="ECO:0000256" key="5">
    <source>
        <dbReference type="ARBA" id="ARBA00022840"/>
    </source>
</evidence>
<keyword evidence="9" id="KW-1185">Reference proteome</keyword>
<dbReference type="SMART" id="SM00382">
    <property type="entry name" value="AAA"/>
    <property type="match status" value="1"/>
</dbReference>
<dbReference type="InterPro" id="IPR003593">
    <property type="entry name" value="AAA+_ATPase"/>
</dbReference>
<accession>A0A9C6XTB6</accession>
<dbReference type="InterPro" id="IPR003959">
    <property type="entry name" value="ATPase_AAA_core"/>
</dbReference>